<keyword evidence="1" id="KW-0812">Transmembrane</keyword>
<feature type="transmembrane region" description="Helical" evidence="1">
    <location>
        <begin position="6"/>
        <end position="26"/>
    </location>
</feature>
<dbReference type="EMBL" id="AFZX01000096">
    <property type="protein sequence ID" value="EHL05563.1"/>
    <property type="molecule type" value="Genomic_DNA"/>
</dbReference>
<keyword evidence="1" id="KW-0472">Membrane</keyword>
<protein>
    <submittedName>
        <fullName evidence="2">Uncharacterized protein</fullName>
    </submittedName>
</protein>
<accession>G9XS35</accession>
<reference evidence="2 3" key="1">
    <citation type="submission" date="2011-08" db="EMBL/GenBank/DDBJ databases">
        <authorList>
            <person name="Weinstock G."/>
            <person name="Sodergren E."/>
            <person name="Clifton S."/>
            <person name="Fulton L."/>
            <person name="Fulton B."/>
            <person name="Courtney L."/>
            <person name="Fronick C."/>
            <person name="Harrison M."/>
            <person name="Strong C."/>
            <person name="Farmer C."/>
            <person name="Delahaunty K."/>
            <person name="Markovic C."/>
            <person name="Hall O."/>
            <person name="Minx P."/>
            <person name="Tomlinson C."/>
            <person name="Mitreva M."/>
            <person name="Hou S."/>
            <person name="Chen J."/>
            <person name="Wollam A."/>
            <person name="Pepin K.H."/>
            <person name="Johnson M."/>
            <person name="Bhonagiri V."/>
            <person name="Zhang X."/>
            <person name="Suruliraj S."/>
            <person name="Warren W."/>
            <person name="Chinwalla A."/>
            <person name="Mardis E.R."/>
            <person name="Wilson R.K."/>
        </authorList>
    </citation>
    <scope>NUCLEOTIDE SEQUENCE [LARGE SCALE GENOMIC DNA]</scope>
    <source>
        <strain evidence="2 3">DP7</strain>
    </source>
</reference>
<evidence type="ECO:0000256" key="1">
    <source>
        <dbReference type="SAM" id="Phobius"/>
    </source>
</evidence>
<organism evidence="2 3">
    <name type="scientific">Desulfitobacterium hafniense DP7</name>
    <dbReference type="NCBI Taxonomy" id="537010"/>
    <lineage>
        <taxon>Bacteria</taxon>
        <taxon>Bacillati</taxon>
        <taxon>Bacillota</taxon>
        <taxon>Clostridia</taxon>
        <taxon>Eubacteriales</taxon>
        <taxon>Desulfitobacteriaceae</taxon>
        <taxon>Desulfitobacterium</taxon>
    </lineage>
</organism>
<keyword evidence="1" id="KW-1133">Transmembrane helix</keyword>
<gene>
    <name evidence="2" type="ORF">HMPREF0322_03783</name>
</gene>
<dbReference type="AlphaFoldDB" id="G9XS35"/>
<evidence type="ECO:0000313" key="2">
    <source>
        <dbReference type="EMBL" id="EHL05563.1"/>
    </source>
</evidence>
<comment type="caution">
    <text evidence="2">The sequence shown here is derived from an EMBL/GenBank/DDBJ whole genome shotgun (WGS) entry which is preliminary data.</text>
</comment>
<dbReference type="Proteomes" id="UP000004416">
    <property type="component" value="Unassembled WGS sequence"/>
</dbReference>
<dbReference type="HOGENOM" id="CLU_3060856_0_0_9"/>
<proteinExistence type="predicted"/>
<sequence>MRPKDWIVISLAGLYIIAFIILRVFFTGAFDGNSRSGLLANFNHLYTIYKIRR</sequence>
<name>G9XS35_DESHA</name>
<evidence type="ECO:0000313" key="3">
    <source>
        <dbReference type="Proteomes" id="UP000004416"/>
    </source>
</evidence>